<accession>A0A6C0K5H7</accession>
<proteinExistence type="predicted"/>
<dbReference type="EMBL" id="MN740811">
    <property type="protein sequence ID" value="QHU12959.1"/>
    <property type="molecule type" value="Genomic_DNA"/>
</dbReference>
<dbReference type="AlphaFoldDB" id="A0A6C0K5H7"/>
<organism evidence="1">
    <name type="scientific">viral metagenome</name>
    <dbReference type="NCBI Taxonomy" id="1070528"/>
    <lineage>
        <taxon>unclassified sequences</taxon>
        <taxon>metagenomes</taxon>
        <taxon>organismal metagenomes</taxon>
    </lineage>
</organism>
<name>A0A6C0K5H7_9ZZZZ</name>
<evidence type="ECO:0008006" key="2">
    <source>
        <dbReference type="Google" id="ProtNLM"/>
    </source>
</evidence>
<dbReference type="Gene3D" id="2.70.9.10">
    <property type="entry name" value="Adenovirus Type 2 Hexon, domain 4"/>
    <property type="match status" value="1"/>
</dbReference>
<protein>
    <recommendedName>
        <fullName evidence="2">Major capsid protein N-terminal domain-containing protein</fullName>
    </recommendedName>
</protein>
<reference evidence="1" key="1">
    <citation type="journal article" date="2020" name="Nature">
        <title>Giant virus diversity and host interactions through global metagenomics.</title>
        <authorList>
            <person name="Schulz F."/>
            <person name="Roux S."/>
            <person name="Paez-Espino D."/>
            <person name="Jungbluth S."/>
            <person name="Walsh D.A."/>
            <person name="Denef V.J."/>
            <person name="McMahon K.D."/>
            <person name="Konstantinidis K.T."/>
            <person name="Eloe-Fadrosh E.A."/>
            <person name="Kyrpides N.C."/>
            <person name="Woyke T."/>
        </authorList>
    </citation>
    <scope>NUCLEOTIDE SEQUENCE</scope>
    <source>
        <strain evidence="1">GVMAG-S-1101172-89</strain>
    </source>
</reference>
<sequence length="467" mass="53092">MASERSGALMEGSLYESIARGNKDTYFFSKTLQDAVNPFETRYERRPAFLNELRRNVPLNSTDFGRSCEFEFEVAGELFLESTILIDLPTWLPPDVAAKNGEWNYYINTPNTSRTYGYTRGIAYFLFSNIQIFQDKVLLYETSGDSLWASELSHGSLNSAWLTQALSGQLGFDSDTRDLSRQATPGRLRLKIPIPGNSRGLPTCAMKQQKFRLKLTLRTLEECVECSDDSVVHPAPWSESAFQIVDRTGGPTTTFAPLPRELIGKPILTLETRHVYMDAESREEYETQKHEIPYSLLYENTYTFSGAFAIQVVKNIDAEHPASRMFWYIRTWDNLYRNRRWATADYRNPYYGSATFLIAGRDRETAAGPILWNTLVPFAKEERDPGFGLGEMNWDLGPGIGRDTPHVAVPEGSINFSTAEKPAFSIFLRYPNIASVFDTKTVELNLIVNSWVVYKIEDNRGFVAFSN</sequence>
<evidence type="ECO:0000313" key="1">
    <source>
        <dbReference type="EMBL" id="QHU12959.1"/>
    </source>
</evidence>